<organism evidence="6">
    <name type="scientific">Cuerna arida</name>
    <dbReference type="NCBI Taxonomy" id="1464854"/>
    <lineage>
        <taxon>Eukaryota</taxon>
        <taxon>Metazoa</taxon>
        <taxon>Ecdysozoa</taxon>
        <taxon>Arthropoda</taxon>
        <taxon>Hexapoda</taxon>
        <taxon>Insecta</taxon>
        <taxon>Pterygota</taxon>
        <taxon>Neoptera</taxon>
        <taxon>Paraneoptera</taxon>
        <taxon>Hemiptera</taxon>
        <taxon>Auchenorrhyncha</taxon>
        <taxon>Membracoidea</taxon>
        <taxon>Cicadellidae</taxon>
        <taxon>Cicadellinae</taxon>
        <taxon>Proconiini</taxon>
        <taxon>Cuerna</taxon>
    </lineage>
</organism>
<reference evidence="6" key="1">
    <citation type="submission" date="2015-11" db="EMBL/GenBank/DDBJ databases">
        <title>De novo transcriptome assembly of four potential Pierce s Disease insect vectors from Arizona vineyards.</title>
        <authorList>
            <person name="Tassone E.E."/>
        </authorList>
    </citation>
    <scope>NUCLEOTIDE SEQUENCE</scope>
</reference>
<evidence type="ECO:0000256" key="2">
    <source>
        <dbReference type="ARBA" id="ARBA00004316"/>
    </source>
</evidence>
<dbReference type="AlphaFoldDB" id="A0A1B6FN79"/>
<evidence type="ECO:0008006" key="7">
    <source>
        <dbReference type="Google" id="ProtNLM"/>
    </source>
</evidence>
<dbReference type="PANTHER" id="PTHR14871:SF1">
    <property type="entry name" value="DYNEIN REGULATORY COMPLEX PROTEIN 9"/>
    <property type="match status" value="1"/>
</dbReference>
<keyword evidence="3" id="KW-0963">Cytoplasm</keyword>
<keyword evidence="5" id="KW-0966">Cell projection</keyword>
<keyword evidence="4" id="KW-0206">Cytoskeleton</keyword>
<comment type="subcellular location">
    <subcellularLocation>
        <location evidence="2">Cell projection</location>
    </subcellularLocation>
    <subcellularLocation>
        <location evidence="1">Cytoplasm</location>
        <location evidence="1">Cytoskeleton</location>
    </subcellularLocation>
</comment>
<dbReference type="GO" id="GO:0005737">
    <property type="term" value="C:cytoplasm"/>
    <property type="evidence" value="ECO:0007669"/>
    <property type="project" value="TreeGrafter"/>
</dbReference>
<dbReference type="PANTHER" id="PTHR14871">
    <property type="entry name" value="DYNEIN REGULATORY COMPLEX PROTEIN 9"/>
    <property type="match status" value="1"/>
</dbReference>
<gene>
    <name evidence="6" type="ORF">g.7589</name>
</gene>
<protein>
    <recommendedName>
        <fullName evidence="7">Dynein regulatory complex protein 10</fullName>
    </recommendedName>
</protein>
<dbReference type="GO" id="GO:0031514">
    <property type="term" value="C:motile cilium"/>
    <property type="evidence" value="ECO:0007669"/>
    <property type="project" value="TreeGrafter"/>
</dbReference>
<dbReference type="GO" id="GO:0005856">
    <property type="term" value="C:cytoskeleton"/>
    <property type="evidence" value="ECO:0007669"/>
    <property type="project" value="UniProtKB-SubCell"/>
</dbReference>
<evidence type="ECO:0000256" key="4">
    <source>
        <dbReference type="ARBA" id="ARBA00023212"/>
    </source>
</evidence>
<evidence type="ECO:0000313" key="6">
    <source>
        <dbReference type="EMBL" id="JAS51667.1"/>
    </source>
</evidence>
<dbReference type="GO" id="GO:0044782">
    <property type="term" value="P:cilium organization"/>
    <property type="evidence" value="ECO:0007669"/>
    <property type="project" value="TreeGrafter"/>
</dbReference>
<sequence length="378" mass="44866">IQLQKSKLVLLEDHRMDTFVHPNDVLETIDIVVLSKASLSKLEEMIAKCILKKSINRLSILQHLLPHSEIEVPEHYQSLPLRMTSLKRITLPEDRENYGVSLLKKVQKGCSFAHNVLYETVQELSFQGTYSYLEYTLCLENLHRFDDFILKQDSLDKDQLVCLLKDKITDLKENFKKTESYLSGMMERCLEQAVIQAYVDSETSIRNTEVIQQTRLNQNDLKLREKEKAVIIATDSYNLDAIEENRINSEVEHQLYYMTSILQKRLDKISNRYNTEVETLDVAILQLKSKQDEQKEHFIKLFDLYRERQEIVDVLQKEMEVREKEFEEKRIQNRAVIVIQQWWRHIMFMKLIKHMISIRKKPVKKNPIKANQAKKRKK</sequence>
<evidence type="ECO:0000256" key="3">
    <source>
        <dbReference type="ARBA" id="ARBA00022490"/>
    </source>
</evidence>
<accession>A0A1B6FN79</accession>
<evidence type="ECO:0000256" key="5">
    <source>
        <dbReference type="ARBA" id="ARBA00023273"/>
    </source>
</evidence>
<dbReference type="InterPro" id="IPR042618">
    <property type="entry name" value="IQCG"/>
</dbReference>
<dbReference type="EMBL" id="GECZ01018102">
    <property type="protein sequence ID" value="JAS51667.1"/>
    <property type="molecule type" value="Transcribed_RNA"/>
</dbReference>
<evidence type="ECO:0000256" key="1">
    <source>
        <dbReference type="ARBA" id="ARBA00004245"/>
    </source>
</evidence>
<feature type="non-terminal residue" evidence="6">
    <location>
        <position position="1"/>
    </location>
</feature>
<name>A0A1B6FN79_9HEMI</name>
<proteinExistence type="predicted"/>